<dbReference type="Proteomes" id="UP000076476">
    <property type="component" value="Unassembled WGS sequence"/>
</dbReference>
<evidence type="ECO:0000313" key="2">
    <source>
        <dbReference type="Proteomes" id="UP000076476"/>
    </source>
</evidence>
<protein>
    <submittedName>
        <fullName evidence="1">Uncharacterized protein</fullName>
    </submittedName>
</protein>
<evidence type="ECO:0000313" key="1">
    <source>
        <dbReference type="EMBL" id="KZN98060.1"/>
    </source>
</evidence>
<comment type="caution">
    <text evidence="1">The sequence shown here is derived from an EMBL/GenBank/DDBJ whole genome shotgun (WGS) entry which is preliminary data.</text>
</comment>
<dbReference type="EMBL" id="LWBR01000001">
    <property type="protein sequence ID" value="KZN98060.1"/>
    <property type="molecule type" value="Genomic_DNA"/>
</dbReference>
<sequence length="89" mass="10288">MFSKHLKRSKNGRNSFFSSFHEASGDCVNKINMKAAILTGEHKMKVMKQVSYSIRSFHHLRNKVLLLTDPTFIHIKIKNRGTSHQVHPN</sequence>
<gene>
    <name evidence="1" type="ORF">AZI98_00540</name>
</gene>
<organism evidence="1 2">
    <name type="scientific">Aeribacillus pallidus</name>
    <dbReference type="NCBI Taxonomy" id="33936"/>
    <lineage>
        <taxon>Bacteria</taxon>
        <taxon>Bacillati</taxon>
        <taxon>Bacillota</taxon>
        <taxon>Bacilli</taxon>
        <taxon>Bacillales</taxon>
        <taxon>Bacillaceae</taxon>
        <taxon>Aeribacillus</taxon>
    </lineage>
</organism>
<reference evidence="1 2" key="1">
    <citation type="submission" date="2016-04" db="EMBL/GenBank/DDBJ databases">
        <title>Draft genome sequence of Aeribacillus pallidus 8m3 from petroleum reservoir.</title>
        <authorList>
            <person name="Poltaraus A.B."/>
            <person name="Nazina T.N."/>
            <person name="Tourova T.P."/>
            <person name="Malakho S.M."/>
            <person name="Korshunova A.V."/>
            <person name="Sokolova D.S."/>
        </authorList>
    </citation>
    <scope>NUCLEOTIDE SEQUENCE [LARGE SCALE GENOMIC DNA]</scope>
    <source>
        <strain evidence="1 2">8m3</strain>
    </source>
</reference>
<proteinExistence type="predicted"/>
<name>A0A165ZB53_9BACI</name>
<accession>A0A165ZB53</accession>
<dbReference type="AlphaFoldDB" id="A0A165ZB53"/>
<keyword evidence="2" id="KW-1185">Reference proteome</keyword>